<dbReference type="EMBL" id="CP074133">
    <property type="protein sequence ID" value="QUX20358.1"/>
    <property type="molecule type" value="Genomic_DNA"/>
</dbReference>
<evidence type="ECO:0000313" key="3">
    <source>
        <dbReference type="EMBL" id="QUX20358.1"/>
    </source>
</evidence>
<feature type="coiled-coil region" evidence="1">
    <location>
        <begin position="39"/>
        <end position="66"/>
    </location>
</feature>
<evidence type="ECO:0000256" key="1">
    <source>
        <dbReference type="SAM" id="Coils"/>
    </source>
</evidence>
<dbReference type="Proteomes" id="UP000676079">
    <property type="component" value="Chromosome"/>
</dbReference>
<gene>
    <name evidence="3" type="ORF">KGD84_17675</name>
</gene>
<evidence type="ECO:0000313" key="4">
    <source>
        <dbReference type="Proteomes" id="UP000676079"/>
    </source>
</evidence>
<feature type="compositionally biased region" description="Basic and acidic residues" evidence="2">
    <location>
        <begin position="155"/>
        <end position="167"/>
    </location>
</feature>
<reference evidence="3 4" key="1">
    <citation type="submission" date="2021-05" db="EMBL/GenBank/DDBJ databases">
        <title>Direct Submission.</title>
        <authorList>
            <person name="Li K."/>
            <person name="Gao J."/>
        </authorList>
    </citation>
    <scope>NUCLEOTIDE SEQUENCE [LARGE SCALE GENOMIC DNA]</scope>
    <source>
        <strain evidence="3 4">Mg02</strain>
    </source>
</reference>
<evidence type="ECO:0000256" key="2">
    <source>
        <dbReference type="SAM" id="MobiDB-lite"/>
    </source>
</evidence>
<name>A0ABX8BGC4_9ACTN</name>
<keyword evidence="1" id="KW-0175">Coiled coil</keyword>
<sequence>MSATPEGADETTASPVWEVPAGDVAEAMAVLSAVADPEALALKTQRDAMAHELENAKRALADAEARAYSQGVEDMRQAAMKAILRADMKIRSDADFVIRDLAISREHTSCVSCGGTGIVSHDGDWEDGVMLSPPYDVACADCGAPQAVETQLPGVREDADRARRDPGSRPCGSDAPHTDHVWVDGDEFPWCPGTA</sequence>
<protein>
    <submittedName>
        <fullName evidence="3">Uncharacterized protein</fullName>
    </submittedName>
</protein>
<feature type="region of interest" description="Disordered" evidence="2">
    <location>
        <begin position="153"/>
        <end position="179"/>
    </location>
</feature>
<organism evidence="3 4">
    <name type="scientific">Nocardiopsis changdeensis</name>
    <dbReference type="NCBI Taxonomy" id="2831969"/>
    <lineage>
        <taxon>Bacteria</taxon>
        <taxon>Bacillati</taxon>
        <taxon>Actinomycetota</taxon>
        <taxon>Actinomycetes</taxon>
        <taxon>Streptosporangiales</taxon>
        <taxon>Nocardiopsidaceae</taxon>
        <taxon>Nocardiopsis</taxon>
    </lineage>
</organism>
<keyword evidence="4" id="KW-1185">Reference proteome</keyword>
<accession>A0ABX8BGC4</accession>
<proteinExistence type="predicted"/>
<dbReference type="RefSeq" id="WP_260697139.1">
    <property type="nucleotide sequence ID" value="NZ_CP074133.1"/>
</dbReference>